<accession>A0ABS2SQV1</accession>
<dbReference type="EMBL" id="JAFBCV010000003">
    <property type="protein sequence ID" value="MBM7837878.1"/>
    <property type="molecule type" value="Genomic_DNA"/>
</dbReference>
<dbReference type="RefSeq" id="WP_204464996.1">
    <property type="nucleotide sequence ID" value="NZ_JAFBCV010000003.1"/>
</dbReference>
<gene>
    <name evidence="2" type="ORF">JOC54_001109</name>
</gene>
<keyword evidence="1" id="KW-0472">Membrane</keyword>
<keyword evidence="1" id="KW-1133">Transmembrane helix</keyword>
<dbReference type="InterPro" id="IPR046208">
    <property type="entry name" value="DUF6241"/>
</dbReference>
<dbReference type="Proteomes" id="UP001179280">
    <property type="component" value="Unassembled WGS sequence"/>
</dbReference>
<proteinExistence type="predicted"/>
<reference evidence="2" key="1">
    <citation type="submission" date="2021-01" db="EMBL/GenBank/DDBJ databases">
        <title>Genomic Encyclopedia of Type Strains, Phase IV (KMG-IV): sequencing the most valuable type-strain genomes for metagenomic binning, comparative biology and taxonomic classification.</title>
        <authorList>
            <person name="Goeker M."/>
        </authorList>
    </citation>
    <scope>NUCLEOTIDE SEQUENCE</scope>
    <source>
        <strain evidence="2">DSM 21943</strain>
    </source>
</reference>
<sequence>MKLKRFVQISVGLTVAVLIAYGGFKLAQSGLETSVEDLNQEEVDGEPTNGKPEEVEVVLKVTNNEDLDELFPDTMSEYDMQEAIHYMSHGLVQANQKWGKIELTEDRVERLLYVAEFNKDTYTHGNRYITILMGWNNGDFSNAVDDHNFIWGLWNGTVGKATRLLTSDEIKKYNSENFN</sequence>
<evidence type="ECO:0000256" key="1">
    <source>
        <dbReference type="SAM" id="Phobius"/>
    </source>
</evidence>
<keyword evidence="1" id="KW-0812">Transmembrane</keyword>
<keyword evidence="3" id="KW-1185">Reference proteome</keyword>
<organism evidence="2 3">
    <name type="scientific">Shouchella xiaoxiensis</name>
    <dbReference type="NCBI Taxonomy" id="766895"/>
    <lineage>
        <taxon>Bacteria</taxon>
        <taxon>Bacillati</taxon>
        <taxon>Bacillota</taxon>
        <taxon>Bacilli</taxon>
        <taxon>Bacillales</taxon>
        <taxon>Bacillaceae</taxon>
        <taxon>Shouchella</taxon>
    </lineage>
</organism>
<name>A0ABS2SQV1_9BACI</name>
<protein>
    <submittedName>
        <fullName evidence="2">Uncharacterized protein</fullName>
    </submittedName>
</protein>
<evidence type="ECO:0000313" key="2">
    <source>
        <dbReference type="EMBL" id="MBM7837878.1"/>
    </source>
</evidence>
<evidence type="ECO:0000313" key="3">
    <source>
        <dbReference type="Proteomes" id="UP001179280"/>
    </source>
</evidence>
<comment type="caution">
    <text evidence="2">The sequence shown here is derived from an EMBL/GenBank/DDBJ whole genome shotgun (WGS) entry which is preliminary data.</text>
</comment>
<feature type="transmembrane region" description="Helical" evidence="1">
    <location>
        <begin position="6"/>
        <end position="24"/>
    </location>
</feature>
<dbReference type="Pfam" id="PF19754">
    <property type="entry name" value="DUF6241"/>
    <property type="match status" value="1"/>
</dbReference>